<evidence type="ECO:0000313" key="6">
    <source>
        <dbReference type="Proteomes" id="UP001212803"/>
    </source>
</evidence>
<dbReference type="Gene3D" id="3.40.190.10">
    <property type="entry name" value="Periplasmic binding protein-like II"/>
    <property type="match status" value="2"/>
</dbReference>
<evidence type="ECO:0000256" key="1">
    <source>
        <dbReference type="ARBA" id="ARBA00009175"/>
    </source>
</evidence>
<organism evidence="5 6">
    <name type="scientific">Tepidiforma flava</name>
    <dbReference type="NCBI Taxonomy" id="3004094"/>
    <lineage>
        <taxon>Bacteria</taxon>
        <taxon>Bacillati</taxon>
        <taxon>Chloroflexota</taxon>
        <taxon>Tepidiformia</taxon>
        <taxon>Tepidiformales</taxon>
        <taxon>Tepidiformaceae</taxon>
        <taxon>Tepidiforma</taxon>
    </lineage>
</organism>
<accession>A0ABY7M660</accession>
<dbReference type="InterPro" id="IPR050682">
    <property type="entry name" value="ModA/WtpA"/>
</dbReference>
<dbReference type="PANTHER" id="PTHR30632:SF14">
    <property type="entry name" value="TUNGSTATE_MOLYBDATE_CHROMATE-BINDING PROTEIN MODA"/>
    <property type="match status" value="1"/>
</dbReference>
<dbReference type="Pfam" id="PF13531">
    <property type="entry name" value="SBP_bac_11"/>
    <property type="match status" value="1"/>
</dbReference>
<keyword evidence="3 4" id="KW-0732">Signal</keyword>
<evidence type="ECO:0000313" key="5">
    <source>
        <dbReference type="EMBL" id="WBL35807.1"/>
    </source>
</evidence>
<dbReference type="InterPro" id="IPR005950">
    <property type="entry name" value="ModA"/>
</dbReference>
<feature type="signal peptide" evidence="4">
    <location>
        <begin position="1"/>
        <end position="21"/>
    </location>
</feature>
<evidence type="ECO:0000256" key="2">
    <source>
        <dbReference type="ARBA" id="ARBA00022723"/>
    </source>
</evidence>
<evidence type="ECO:0000256" key="4">
    <source>
        <dbReference type="SAM" id="SignalP"/>
    </source>
</evidence>
<keyword evidence="2" id="KW-0479">Metal-binding</keyword>
<dbReference type="PANTHER" id="PTHR30632">
    <property type="entry name" value="MOLYBDATE-BINDING PERIPLASMIC PROTEIN"/>
    <property type="match status" value="1"/>
</dbReference>
<protein>
    <submittedName>
        <fullName evidence="5">Molybdate ABC transporter substrate-binding protein</fullName>
    </submittedName>
</protein>
<dbReference type="PROSITE" id="PS51257">
    <property type="entry name" value="PROKAR_LIPOPROTEIN"/>
    <property type="match status" value="1"/>
</dbReference>
<dbReference type="NCBIfam" id="TIGR01256">
    <property type="entry name" value="modA"/>
    <property type="match status" value="1"/>
</dbReference>
<dbReference type="Proteomes" id="UP001212803">
    <property type="component" value="Chromosome"/>
</dbReference>
<dbReference type="SUPFAM" id="SSF53850">
    <property type="entry name" value="Periplasmic binding protein-like II"/>
    <property type="match status" value="1"/>
</dbReference>
<comment type="similarity">
    <text evidence="1">Belongs to the bacterial solute-binding protein ModA family.</text>
</comment>
<gene>
    <name evidence="5" type="primary">modA</name>
    <name evidence="5" type="ORF">O0235_13705</name>
</gene>
<dbReference type="RefSeq" id="WP_270056332.1">
    <property type="nucleotide sequence ID" value="NZ_CP115149.1"/>
</dbReference>
<dbReference type="EMBL" id="CP115149">
    <property type="protein sequence ID" value="WBL35807.1"/>
    <property type="molecule type" value="Genomic_DNA"/>
</dbReference>
<feature type="chain" id="PRO_5045111491" evidence="4">
    <location>
        <begin position="22"/>
        <end position="279"/>
    </location>
</feature>
<sequence length="279" mass="28727">MNRLAMLASAGALAVVLAASAGCGGSSEQQDPQGYVTDVLAGAAPGEGMRPSVAVAAASDLRLALDEYRGTLESACSASITVTYGSSGQFARQIAAGAPIDLFLSADTRYTDEVAREGRVAPGGMARYARGRIAMLVRPGLPLPSDLAGVAAPEYKSVAIANPDHAPYGRAAEEALRSAGIYDQVKSRLVLAENARQSVDYVDKGNADAGIVALPLLAGHDPTTFRLLDASLHQPIDQAGAVIAGTGAERTARCILQQLLSPAAQEHLAKYGFEPPASN</sequence>
<reference evidence="5 6" key="1">
    <citation type="journal article" date="2023" name="ISME J.">
        <title>Thermophilic Dehalococcoidia with unusual traits shed light on an unexpected past.</title>
        <authorList>
            <person name="Palmer M."/>
            <person name="Covington J.K."/>
            <person name="Zhou E.M."/>
            <person name="Thomas S.C."/>
            <person name="Habib N."/>
            <person name="Seymour C.O."/>
            <person name="Lai D."/>
            <person name="Johnston J."/>
            <person name="Hashimi A."/>
            <person name="Jiao J.Y."/>
            <person name="Muok A.R."/>
            <person name="Liu L."/>
            <person name="Xian W.D."/>
            <person name="Zhi X.Y."/>
            <person name="Li M.M."/>
            <person name="Silva L.P."/>
            <person name="Bowen B.P."/>
            <person name="Louie K."/>
            <person name="Briegel A."/>
            <person name="Pett-Ridge J."/>
            <person name="Weber P.K."/>
            <person name="Tocheva E.I."/>
            <person name="Woyke T."/>
            <person name="Northen T.R."/>
            <person name="Mayali X."/>
            <person name="Li W.J."/>
            <person name="Hedlund B.P."/>
        </authorList>
    </citation>
    <scope>NUCLEOTIDE SEQUENCE [LARGE SCALE GENOMIC DNA]</scope>
    <source>
        <strain evidence="5 6">YIM 72310</strain>
    </source>
</reference>
<keyword evidence="6" id="KW-1185">Reference proteome</keyword>
<dbReference type="PIRSF" id="PIRSF004846">
    <property type="entry name" value="ModA"/>
    <property type="match status" value="1"/>
</dbReference>
<name>A0ABY7M660_9CHLR</name>
<evidence type="ECO:0000256" key="3">
    <source>
        <dbReference type="ARBA" id="ARBA00022729"/>
    </source>
</evidence>
<proteinExistence type="inferred from homology"/>